<organism evidence="7">
    <name type="scientific">anaerobic digester metagenome</name>
    <dbReference type="NCBI Taxonomy" id="1263854"/>
    <lineage>
        <taxon>unclassified sequences</taxon>
        <taxon>metagenomes</taxon>
        <taxon>ecological metagenomes</taxon>
    </lineage>
</organism>
<comment type="similarity">
    <text evidence="2">Belongs to the ComB family.</text>
</comment>
<dbReference type="InterPro" id="IPR005238">
    <property type="entry name" value="ComB-like"/>
</dbReference>
<dbReference type="AlphaFoldDB" id="A0A485M0L2"/>
<dbReference type="Pfam" id="PF04029">
    <property type="entry name" value="2-ph_phosp"/>
    <property type="match status" value="1"/>
</dbReference>
<dbReference type="SUPFAM" id="SSF142823">
    <property type="entry name" value="ComB-like"/>
    <property type="match status" value="1"/>
</dbReference>
<evidence type="ECO:0000256" key="4">
    <source>
        <dbReference type="ARBA" id="ARBA00022801"/>
    </source>
</evidence>
<dbReference type="GO" id="GO:0000287">
    <property type="term" value="F:magnesium ion binding"/>
    <property type="evidence" value="ECO:0007669"/>
    <property type="project" value="InterPro"/>
</dbReference>
<evidence type="ECO:0000256" key="5">
    <source>
        <dbReference type="ARBA" id="ARBA00022842"/>
    </source>
</evidence>
<sequence>MKIDIIPVFGNITREQLNGKLAVVFDVLRATTTIVTAVANGCKEVVPVVTVEEALAYAENHTNVILGGERESLLIPGFHLGNSPLEYTSERVKGRTVVITTTNGTHAIRRATQGSAKVIIGSFLNARGVAKEVLRTGNDLVLVCAGTRGKLSLEDTVVAGMVCRELAKIARGKEALLPGSDLVVAACRLAGFYKEDPLPALKDSLHGQKLAALGFAEDLAFCSRLNSTEVTPVFRDGRIIVETE</sequence>
<evidence type="ECO:0000256" key="1">
    <source>
        <dbReference type="ARBA" id="ARBA00001946"/>
    </source>
</evidence>
<evidence type="ECO:0000313" key="7">
    <source>
        <dbReference type="EMBL" id="VFU14787.1"/>
    </source>
</evidence>
<name>A0A485M0L2_9ZZZZ</name>
<gene>
    <name evidence="7" type="primary">comB</name>
    <name evidence="7" type="ORF">SCFA_2670004</name>
</gene>
<evidence type="ECO:0000256" key="6">
    <source>
        <dbReference type="ARBA" id="ARBA00033711"/>
    </source>
</evidence>
<keyword evidence="4 7" id="KW-0378">Hydrolase</keyword>
<evidence type="ECO:0000256" key="3">
    <source>
        <dbReference type="ARBA" id="ARBA00012953"/>
    </source>
</evidence>
<proteinExistence type="inferred from homology"/>
<comment type="catalytic activity">
    <reaction evidence="6">
        <text>(2R)-O-phospho-3-sulfolactate + H2O = (2R)-3-sulfolactate + phosphate</text>
        <dbReference type="Rhea" id="RHEA:23416"/>
        <dbReference type="ChEBI" id="CHEBI:15377"/>
        <dbReference type="ChEBI" id="CHEBI:15597"/>
        <dbReference type="ChEBI" id="CHEBI:43474"/>
        <dbReference type="ChEBI" id="CHEBI:58738"/>
        <dbReference type="EC" id="3.1.3.71"/>
    </reaction>
</comment>
<reference evidence="7" key="1">
    <citation type="submission" date="2019-03" db="EMBL/GenBank/DDBJ databases">
        <authorList>
            <person name="Hao L."/>
        </authorList>
    </citation>
    <scope>NUCLEOTIDE SEQUENCE</scope>
</reference>
<dbReference type="GO" id="GO:0050545">
    <property type="term" value="F:sulfopyruvate decarboxylase activity"/>
    <property type="evidence" value="ECO:0007669"/>
    <property type="project" value="TreeGrafter"/>
</dbReference>
<protein>
    <recommendedName>
        <fullName evidence="3">2-phosphosulfolactate phosphatase</fullName>
        <ecNumber evidence="3">3.1.3.71</ecNumber>
    </recommendedName>
</protein>
<dbReference type="EC" id="3.1.3.71" evidence="3"/>
<keyword evidence="5" id="KW-0460">Magnesium</keyword>
<dbReference type="HAMAP" id="MF_00490">
    <property type="entry name" value="ComB"/>
    <property type="match status" value="1"/>
</dbReference>
<accession>A0A485M0L2</accession>
<evidence type="ECO:0000256" key="2">
    <source>
        <dbReference type="ARBA" id="ARBA00009997"/>
    </source>
</evidence>
<dbReference type="Gene3D" id="3.90.1560.10">
    <property type="entry name" value="ComB-like"/>
    <property type="match status" value="1"/>
</dbReference>
<dbReference type="PANTHER" id="PTHR37311">
    <property type="entry name" value="2-PHOSPHOSULFOLACTATE PHOSPHATASE-RELATED"/>
    <property type="match status" value="1"/>
</dbReference>
<dbReference type="PANTHER" id="PTHR37311:SF1">
    <property type="entry name" value="2-PHOSPHOSULFOLACTATE PHOSPHATASE-RELATED"/>
    <property type="match status" value="1"/>
</dbReference>
<dbReference type="EMBL" id="CAADRN010000187">
    <property type="protein sequence ID" value="VFU14787.1"/>
    <property type="molecule type" value="Genomic_DNA"/>
</dbReference>
<dbReference type="InterPro" id="IPR036702">
    <property type="entry name" value="ComB-like_sf"/>
</dbReference>
<dbReference type="FunFam" id="3.90.1560.10:FF:000001">
    <property type="entry name" value="Probable 2-phosphosulfolactate phosphatase"/>
    <property type="match status" value="1"/>
</dbReference>
<comment type="cofactor">
    <cofactor evidence="1">
        <name>Mg(2+)</name>
        <dbReference type="ChEBI" id="CHEBI:18420"/>
    </cofactor>
</comment>
<dbReference type="GO" id="GO:0050532">
    <property type="term" value="F:2-phosphosulfolactate phosphatase activity"/>
    <property type="evidence" value="ECO:0007669"/>
    <property type="project" value="UniProtKB-EC"/>
</dbReference>